<sequence>MALSFSALEDFGTRSFVTHAMMVVTGSAGVLSALFIPGTVGDISFVAFLNFTAGLWVSQSVHSLGNSYTDDDYKGILKHLLEKI</sequence>
<dbReference type="AlphaFoldDB" id="A0A9Q4C5U9"/>
<keyword evidence="1" id="KW-0472">Membrane</keyword>
<proteinExistence type="predicted"/>
<reference evidence="2" key="1">
    <citation type="submission" date="2022-09" db="EMBL/GenBank/DDBJ databases">
        <title>Haloadaptaus new haloarchaeum isolated from saline soil.</title>
        <authorList>
            <person name="Duran-Viseras A."/>
            <person name="Sanchez-Porro C."/>
            <person name="Ventosa A."/>
        </authorList>
    </citation>
    <scope>NUCLEOTIDE SEQUENCE</scope>
    <source>
        <strain evidence="2">F3-133</strain>
    </source>
</reference>
<accession>A0A9Q4C5U9</accession>
<organism evidence="2 3">
    <name type="scientific">Halorutilus salinus</name>
    <dbReference type="NCBI Taxonomy" id="2487751"/>
    <lineage>
        <taxon>Archaea</taxon>
        <taxon>Methanobacteriati</taxon>
        <taxon>Methanobacteriota</taxon>
        <taxon>Stenosarchaea group</taxon>
        <taxon>Halobacteria</taxon>
        <taxon>Halorutilales</taxon>
        <taxon>Halorutilaceae</taxon>
        <taxon>Halorutilus</taxon>
    </lineage>
</organism>
<protein>
    <submittedName>
        <fullName evidence="2">Uncharacterized protein</fullName>
    </submittedName>
</protein>
<keyword evidence="1" id="KW-0812">Transmembrane</keyword>
<keyword evidence="3" id="KW-1185">Reference proteome</keyword>
<dbReference type="EMBL" id="RKLV01000005">
    <property type="protein sequence ID" value="MCX2818949.1"/>
    <property type="molecule type" value="Genomic_DNA"/>
</dbReference>
<feature type="transmembrane region" description="Helical" evidence="1">
    <location>
        <begin position="16"/>
        <end position="36"/>
    </location>
</feature>
<evidence type="ECO:0000256" key="1">
    <source>
        <dbReference type="SAM" id="Phobius"/>
    </source>
</evidence>
<feature type="transmembrane region" description="Helical" evidence="1">
    <location>
        <begin position="43"/>
        <end position="61"/>
    </location>
</feature>
<gene>
    <name evidence="2" type="ORF">EGH25_06245</name>
</gene>
<dbReference type="Proteomes" id="UP001149411">
    <property type="component" value="Unassembled WGS sequence"/>
</dbReference>
<keyword evidence="1" id="KW-1133">Transmembrane helix</keyword>
<name>A0A9Q4C5U9_9EURY</name>
<evidence type="ECO:0000313" key="3">
    <source>
        <dbReference type="Proteomes" id="UP001149411"/>
    </source>
</evidence>
<evidence type="ECO:0000313" key="2">
    <source>
        <dbReference type="EMBL" id="MCX2818949.1"/>
    </source>
</evidence>
<dbReference type="RefSeq" id="WP_266086789.1">
    <property type="nucleotide sequence ID" value="NZ_RKLV01000005.1"/>
</dbReference>
<comment type="caution">
    <text evidence="2">The sequence shown here is derived from an EMBL/GenBank/DDBJ whole genome shotgun (WGS) entry which is preliminary data.</text>
</comment>